<protein>
    <submittedName>
        <fullName evidence="1">Uncharacterized protein</fullName>
    </submittedName>
</protein>
<accession>A0A645FE11</accession>
<dbReference type="EMBL" id="VSSQ01059017">
    <property type="protein sequence ID" value="MPN12635.1"/>
    <property type="molecule type" value="Genomic_DNA"/>
</dbReference>
<evidence type="ECO:0000313" key="1">
    <source>
        <dbReference type="EMBL" id="MPN12635.1"/>
    </source>
</evidence>
<proteinExistence type="predicted"/>
<gene>
    <name evidence="1" type="ORF">SDC9_159954</name>
</gene>
<comment type="caution">
    <text evidence="1">The sequence shown here is derived from an EMBL/GenBank/DDBJ whole genome shotgun (WGS) entry which is preliminary data.</text>
</comment>
<sequence length="70" mass="8311">MLIQVSFHNRGNVIEVPLSHHHFVIKMFQNDANVVMLFVFKDSVIQDDITGLRRKMSFMEIMPVMDMRQF</sequence>
<organism evidence="1">
    <name type="scientific">bioreactor metagenome</name>
    <dbReference type="NCBI Taxonomy" id="1076179"/>
    <lineage>
        <taxon>unclassified sequences</taxon>
        <taxon>metagenomes</taxon>
        <taxon>ecological metagenomes</taxon>
    </lineage>
</organism>
<name>A0A645FE11_9ZZZZ</name>
<dbReference type="AlphaFoldDB" id="A0A645FE11"/>
<reference evidence="1" key="1">
    <citation type="submission" date="2019-08" db="EMBL/GenBank/DDBJ databases">
        <authorList>
            <person name="Kucharzyk K."/>
            <person name="Murdoch R.W."/>
            <person name="Higgins S."/>
            <person name="Loffler F."/>
        </authorList>
    </citation>
    <scope>NUCLEOTIDE SEQUENCE</scope>
</reference>